<gene>
    <name evidence="2" type="ORF">WJU22_23990</name>
</gene>
<evidence type="ECO:0000313" key="3">
    <source>
        <dbReference type="Proteomes" id="UP001449657"/>
    </source>
</evidence>
<accession>A0ABZ2Z624</accession>
<keyword evidence="3" id="KW-1185">Reference proteome</keyword>
<feature type="transmembrane region" description="Helical" evidence="1">
    <location>
        <begin position="84"/>
        <end position="106"/>
    </location>
</feature>
<keyword evidence="1" id="KW-0472">Membrane</keyword>
<keyword evidence="1" id="KW-1133">Transmembrane helix</keyword>
<feature type="transmembrane region" description="Helical" evidence="1">
    <location>
        <begin position="21"/>
        <end position="39"/>
    </location>
</feature>
<keyword evidence="1" id="KW-0812">Transmembrane</keyword>
<protein>
    <recommendedName>
        <fullName evidence="4">Potassium transporter KefB</fullName>
    </recommendedName>
</protein>
<evidence type="ECO:0000313" key="2">
    <source>
        <dbReference type="EMBL" id="WZN45964.1"/>
    </source>
</evidence>
<reference evidence="2 3" key="1">
    <citation type="submission" date="2024-03" db="EMBL/GenBank/DDBJ databases">
        <title>Chitinophaga caseinilytica sp. nov., a casein hydrolysing bacterium isolated from forest soil.</title>
        <authorList>
            <person name="Lee D.S."/>
            <person name="Han D.M."/>
            <person name="Baek J.H."/>
            <person name="Choi D.G."/>
            <person name="Jeon J.H."/>
            <person name="Jeon C.O."/>
        </authorList>
    </citation>
    <scope>NUCLEOTIDE SEQUENCE [LARGE SCALE GENOMIC DNA]</scope>
    <source>
        <strain evidence="2 3">KACC 19118</strain>
    </source>
</reference>
<name>A0ABZ2Z624_9BACT</name>
<evidence type="ECO:0008006" key="4">
    <source>
        <dbReference type="Google" id="ProtNLM"/>
    </source>
</evidence>
<dbReference type="EMBL" id="CP150096">
    <property type="protein sequence ID" value="WZN45964.1"/>
    <property type="molecule type" value="Genomic_DNA"/>
</dbReference>
<dbReference type="Proteomes" id="UP001449657">
    <property type="component" value="Chromosome"/>
</dbReference>
<proteinExistence type="predicted"/>
<sequence length="112" mass="12319">MTSNHRSTISSFFTVALLKRMLVGAAIGLTLMIIFLSGVPDPEPEWGRYWTVRPLIVIAFAGAAGGAFFHLVDPLRFSGTWKKIAAFLLCLLVFVFCLWIGSVLGLDGTLWD</sequence>
<feature type="transmembrane region" description="Helical" evidence="1">
    <location>
        <begin position="51"/>
        <end position="72"/>
    </location>
</feature>
<organism evidence="2 3">
    <name type="scientific">Chitinophaga caseinilytica</name>
    <dbReference type="NCBI Taxonomy" id="2267521"/>
    <lineage>
        <taxon>Bacteria</taxon>
        <taxon>Pseudomonadati</taxon>
        <taxon>Bacteroidota</taxon>
        <taxon>Chitinophagia</taxon>
        <taxon>Chitinophagales</taxon>
        <taxon>Chitinophagaceae</taxon>
        <taxon>Chitinophaga</taxon>
    </lineage>
</organism>
<dbReference type="RefSeq" id="WP_341840705.1">
    <property type="nucleotide sequence ID" value="NZ_CP149792.1"/>
</dbReference>
<evidence type="ECO:0000256" key="1">
    <source>
        <dbReference type="SAM" id="Phobius"/>
    </source>
</evidence>